<dbReference type="EMBL" id="CP003273">
    <property type="protein sequence ID" value="AGK99663.1"/>
    <property type="molecule type" value="Genomic_DNA"/>
</dbReference>
<accession>R4KAS4</accession>
<sequence>MKTVVFCNFKGMEGPASQFTCIATDDFIMIEESLSQEEKELITFVHGGSLPLAKEA</sequence>
<reference evidence="1 2" key="1">
    <citation type="submission" date="2012-01" db="EMBL/GenBank/DDBJ databases">
        <title>Complete sequence of Desulfotomaculum gibsoniae DSM 7213.</title>
        <authorList>
            <consortium name="US DOE Joint Genome Institute"/>
            <person name="Lucas S."/>
            <person name="Han J."/>
            <person name="Lapidus A."/>
            <person name="Cheng J.-F."/>
            <person name="Goodwin L."/>
            <person name="Pitluck S."/>
            <person name="Peters L."/>
            <person name="Ovchinnikova G."/>
            <person name="Teshima H."/>
            <person name="Detter J.C."/>
            <person name="Han C."/>
            <person name="Tapia R."/>
            <person name="Land M."/>
            <person name="Hauser L."/>
            <person name="Kyrpides N."/>
            <person name="Ivanova N."/>
            <person name="Pagani I."/>
            <person name="Parshina S."/>
            <person name="Plugge C."/>
            <person name="Muyzer G."/>
            <person name="Kuever J."/>
            <person name="Ivanova A."/>
            <person name="Nazina T."/>
            <person name="Klenk H.-P."/>
            <person name="Brambilla E."/>
            <person name="Spring S."/>
            <person name="Stams A.F."/>
            <person name="Woyke T."/>
        </authorList>
    </citation>
    <scope>NUCLEOTIDE SEQUENCE [LARGE SCALE GENOMIC DNA]</scope>
    <source>
        <strain evidence="1 2">DSM 7213</strain>
    </source>
</reference>
<protein>
    <submittedName>
        <fullName evidence="1">Uncharacterized protein</fullName>
    </submittedName>
</protein>
<dbReference type="Proteomes" id="UP000013520">
    <property type="component" value="Chromosome"/>
</dbReference>
<dbReference type="KEGG" id="dgi:Desgi_0043"/>
<evidence type="ECO:0000313" key="1">
    <source>
        <dbReference type="EMBL" id="AGK99663.1"/>
    </source>
</evidence>
<dbReference type="STRING" id="767817.Desgi_0043"/>
<dbReference type="AlphaFoldDB" id="R4KAS4"/>
<name>R4KAS4_9FIRM</name>
<proteinExistence type="predicted"/>
<keyword evidence="2" id="KW-1185">Reference proteome</keyword>
<evidence type="ECO:0000313" key="2">
    <source>
        <dbReference type="Proteomes" id="UP000013520"/>
    </source>
</evidence>
<dbReference type="HOGENOM" id="CLU_3006750_0_0_9"/>
<organism evidence="1 2">
    <name type="scientific">Desulfoscipio gibsoniae DSM 7213</name>
    <dbReference type="NCBI Taxonomy" id="767817"/>
    <lineage>
        <taxon>Bacteria</taxon>
        <taxon>Bacillati</taxon>
        <taxon>Bacillota</taxon>
        <taxon>Clostridia</taxon>
        <taxon>Eubacteriales</taxon>
        <taxon>Desulfallaceae</taxon>
        <taxon>Desulfoscipio</taxon>
    </lineage>
</organism>
<dbReference type="RefSeq" id="WP_006524642.1">
    <property type="nucleotide sequence ID" value="NC_021184.1"/>
</dbReference>
<gene>
    <name evidence="1" type="ORF">Desgi_0043</name>
</gene>